<protein>
    <recommendedName>
        <fullName evidence="1">NYN domain-containing protein</fullName>
    </recommendedName>
</protein>
<name>A0A1J3DCJ1_NOCCA</name>
<proteinExistence type="predicted"/>
<dbReference type="EMBL" id="GEVI01014582">
    <property type="protein sequence ID" value="JAU17738.1"/>
    <property type="molecule type" value="Transcribed_RNA"/>
</dbReference>
<gene>
    <name evidence="2" type="ORF">GA_TR13038_c0_g1_i1_g.41486</name>
</gene>
<evidence type="ECO:0000313" key="2">
    <source>
        <dbReference type="EMBL" id="JAU17738.1"/>
    </source>
</evidence>
<dbReference type="InterPro" id="IPR024768">
    <property type="entry name" value="Marf1"/>
</dbReference>
<reference evidence="2" key="1">
    <citation type="submission" date="2016-07" db="EMBL/GenBank/DDBJ databases">
        <title>De novo transcriptome assembly of four accessions of the metal hyperaccumulator plant Noccaea caerulescens.</title>
        <authorList>
            <person name="Blande D."/>
            <person name="Halimaa P."/>
            <person name="Tervahauta A.I."/>
            <person name="Aarts M.G."/>
            <person name="Karenlampi S.O."/>
        </authorList>
    </citation>
    <scope>NUCLEOTIDE SEQUENCE</scope>
</reference>
<dbReference type="InterPro" id="IPR021139">
    <property type="entry name" value="NYN"/>
</dbReference>
<dbReference type="GO" id="GO:0005777">
    <property type="term" value="C:peroxisome"/>
    <property type="evidence" value="ECO:0007669"/>
    <property type="project" value="InterPro"/>
</dbReference>
<dbReference type="CDD" id="cd10910">
    <property type="entry name" value="PIN_limkain_b1_N_like"/>
    <property type="match status" value="1"/>
</dbReference>
<sequence>MSQSSCANIHAEAKICVFWDVKDFSIPTMDPDFISKKFGSALKERGYRGDLSILMIGDKTTTLPLIELKDEFERAGIRFSFIPEEVSGTKYGRDMKLLVDMLIWALKNGESNLVVLAKNIEEETPLLYLSAFRVRGYKVFSPDHPKLESPEWLYESLSESCQTPTSKGGSSQM</sequence>
<dbReference type="Pfam" id="PF01936">
    <property type="entry name" value="NYN"/>
    <property type="match status" value="1"/>
</dbReference>
<dbReference type="PANTHER" id="PTHR14379">
    <property type="entry name" value="LIMKAIN B LKAP"/>
    <property type="match status" value="1"/>
</dbReference>
<dbReference type="PANTHER" id="PTHR14379:SF3">
    <property type="entry name" value="MEIOSIS REGULATOR AND MRNA STABILITY FACTOR 1"/>
    <property type="match status" value="1"/>
</dbReference>
<dbReference type="GO" id="GO:0010468">
    <property type="term" value="P:regulation of gene expression"/>
    <property type="evidence" value="ECO:0007669"/>
    <property type="project" value="InterPro"/>
</dbReference>
<accession>A0A1J3DCJ1</accession>
<organism evidence="2">
    <name type="scientific">Noccaea caerulescens</name>
    <name type="common">Alpine penny-cress</name>
    <name type="synonym">Thlaspi caerulescens</name>
    <dbReference type="NCBI Taxonomy" id="107243"/>
    <lineage>
        <taxon>Eukaryota</taxon>
        <taxon>Viridiplantae</taxon>
        <taxon>Streptophyta</taxon>
        <taxon>Embryophyta</taxon>
        <taxon>Tracheophyta</taxon>
        <taxon>Spermatophyta</taxon>
        <taxon>Magnoliopsida</taxon>
        <taxon>eudicotyledons</taxon>
        <taxon>Gunneridae</taxon>
        <taxon>Pentapetalae</taxon>
        <taxon>rosids</taxon>
        <taxon>malvids</taxon>
        <taxon>Brassicales</taxon>
        <taxon>Brassicaceae</taxon>
        <taxon>Coluteocarpeae</taxon>
        <taxon>Noccaea</taxon>
    </lineage>
</organism>
<feature type="domain" description="NYN" evidence="1">
    <location>
        <begin position="14"/>
        <end position="119"/>
    </location>
</feature>
<evidence type="ECO:0000259" key="1">
    <source>
        <dbReference type="Pfam" id="PF01936"/>
    </source>
</evidence>
<dbReference type="GO" id="GO:0004540">
    <property type="term" value="F:RNA nuclease activity"/>
    <property type="evidence" value="ECO:0007669"/>
    <property type="project" value="InterPro"/>
</dbReference>
<dbReference type="AlphaFoldDB" id="A0A1J3DCJ1"/>